<evidence type="ECO:0000313" key="1">
    <source>
        <dbReference type="EMBL" id="AOZ52143.1"/>
    </source>
</evidence>
<dbReference type="EMBL" id="CP017707">
    <property type="protein sequence ID" value="AOZ52143.1"/>
    <property type="molecule type" value="Genomic_DNA"/>
</dbReference>
<protein>
    <recommendedName>
        <fullName evidence="3">Protein EsaB</fullName>
    </recommendedName>
</protein>
<organism evidence="1 2">
    <name type="scientific">Chromobacterium vaccinii</name>
    <dbReference type="NCBI Taxonomy" id="1108595"/>
    <lineage>
        <taxon>Bacteria</taxon>
        <taxon>Pseudomonadati</taxon>
        <taxon>Pseudomonadota</taxon>
        <taxon>Betaproteobacteria</taxon>
        <taxon>Neisseriales</taxon>
        <taxon>Chromobacteriaceae</taxon>
        <taxon>Chromobacterium</taxon>
    </lineage>
</organism>
<reference evidence="1 2" key="1">
    <citation type="submission" date="2016-10" db="EMBL/GenBank/DDBJ databases">
        <title>Chromobacterium muskegensis sp. nov., an insecticidal bacterium isolated from Sphagnum bogs.</title>
        <authorList>
            <person name="Sparks M.E."/>
            <person name="Blackburn M.B."/>
            <person name="Gundersen-Rindal D.E."/>
            <person name="Mitchell A."/>
            <person name="Farrar R."/>
            <person name="Kuhar D."/>
        </authorList>
    </citation>
    <scope>NUCLEOTIDE SEQUENCE [LARGE SCALE GENOMIC DNA]</scope>
    <source>
        <strain evidence="1 2">21-1</strain>
    </source>
</reference>
<evidence type="ECO:0000313" key="2">
    <source>
        <dbReference type="Proteomes" id="UP000178776"/>
    </source>
</evidence>
<dbReference type="STRING" id="1108595.BKX93_20490"/>
<gene>
    <name evidence="1" type="ORF">BKX93_20490</name>
</gene>
<sequence>MKKALDPHSALRSLAARLAQPRWSAAGSVATGMLGAHRARARSFDAGLTVALTLDRPVSQAPEACLLLASTPEACDDALYLADDSLWLLRRFPERLTEVEFDLLLKQQLALAALLAARDRAPPLVLPIAGRYA</sequence>
<dbReference type="RefSeq" id="WP_046159150.1">
    <property type="nucleotide sequence ID" value="NZ_CP017707.1"/>
</dbReference>
<accession>A0A1D9LLT3</accession>
<dbReference type="KEGG" id="cvc:BKX93_20490"/>
<dbReference type="AlphaFoldDB" id="A0A1D9LLT3"/>
<proteinExistence type="predicted"/>
<name>A0A1D9LLT3_9NEIS</name>
<dbReference type="GeneID" id="68843582"/>
<evidence type="ECO:0008006" key="3">
    <source>
        <dbReference type="Google" id="ProtNLM"/>
    </source>
</evidence>
<dbReference type="Proteomes" id="UP000178776">
    <property type="component" value="Chromosome"/>
</dbReference>